<organism evidence="1 2">
    <name type="scientific">Zarea fungicola</name>
    <dbReference type="NCBI Taxonomy" id="93591"/>
    <lineage>
        <taxon>Eukaryota</taxon>
        <taxon>Fungi</taxon>
        <taxon>Dikarya</taxon>
        <taxon>Ascomycota</taxon>
        <taxon>Pezizomycotina</taxon>
        <taxon>Sordariomycetes</taxon>
        <taxon>Hypocreomycetidae</taxon>
        <taxon>Hypocreales</taxon>
        <taxon>Cordycipitaceae</taxon>
        <taxon>Zarea</taxon>
    </lineage>
</organism>
<evidence type="ECO:0000313" key="1">
    <source>
        <dbReference type="EMBL" id="KAJ2974251.1"/>
    </source>
</evidence>
<proteinExistence type="predicted"/>
<dbReference type="EMBL" id="JANJQO010000854">
    <property type="protein sequence ID" value="KAJ2974251.1"/>
    <property type="molecule type" value="Genomic_DNA"/>
</dbReference>
<dbReference type="Proteomes" id="UP001143910">
    <property type="component" value="Unassembled WGS sequence"/>
</dbReference>
<sequence length="434" mass="47867">MGTLGAGEAALRRKMSQARGFAELCAGGGGAGEEDVRNFMSTTSVARDMARIVDEIHVLRNAHDDDADHEDTMVELRSEKKKEAAPAPAPARINYWGWSYGTDLGNYFASMFPGRVDRMILEGVQDVRDYADGTWLKFGDVERTFDYFWESCYDAGRRCALHHDRDTDAGDARARFDTFMAAAEQDPPSYVGPDGTVTSINTEDIMLVIFASLLQPMLTFPSLATTLMEAMAGNFSTLYGQLGQPNAEACPLSNMDAFTWQEDVSVGIRCGDGESQNNMTLADYQDYMAGLAADAPNFWPFMADIRLPCVHWPFRPKDRFKGPWVTPTPDANRESGKPMAPLLFISSSYDPLTPLSNAVEMSQFHAGSAVLVQENYGHGTLGTPSKCRDGYIKRYFDTGEVPPDGMVCASDCVPFKDCPRVANLKMDELSQIML</sequence>
<reference evidence="1" key="1">
    <citation type="submission" date="2022-08" db="EMBL/GenBank/DDBJ databases">
        <title>Genome Sequence of Lecanicillium fungicola.</title>
        <authorList>
            <person name="Buettner E."/>
        </authorList>
    </citation>
    <scope>NUCLEOTIDE SEQUENCE</scope>
    <source>
        <strain evidence="1">Babe33</strain>
    </source>
</reference>
<name>A0ACC1N5W9_9HYPO</name>
<keyword evidence="2" id="KW-1185">Reference proteome</keyword>
<evidence type="ECO:0000313" key="2">
    <source>
        <dbReference type="Proteomes" id="UP001143910"/>
    </source>
</evidence>
<gene>
    <name evidence="1" type="ORF">NQ176_g6155</name>
</gene>
<accession>A0ACC1N5W9</accession>
<protein>
    <submittedName>
        <fullName evidence="1">Uncharacterized protein</fullName>
    </submittedName>
</protein>
<comment type="caution">
    <text evidence="1">The sequence shown here is derived from an EMBL/GenBank/DDBJ whole genome shotgun (WGS) entry which is preliminary data.</text>
</comment>